<keyword evidence="3" id="KW-0732">Signal</keyword>
<feature type="domain" description="Leucine-binding protein" evidence="5">
    <location>
        <begin position="41"/>
        <end position="382"/>
    </location>
</feature>
<dbReference type="GO" id="GO:0006865">
    <property type="term" value="P:amino acid transport"/>
    <property type="evidence" value="ECO:0007669"/>
    <property type="project" value="UniProtKB-KW"/>
</dbReference>
<dbReference type="AlphaFoldDB" id="A0A937CPK0"/>
<evidence type="ECO:0000256" key="4">
    <source>
        <dbReference type="ARBA" id="ARBA00022970"/>
    </source>
</evidence>
<dbReference type="InterPro" id="IPR051010">
    <property type="entry name" value="BCAA_transport"/>
</dbReference>
<dbReference type="PROSITE" id="PS51318">
    <property type="entry name" value="TAT"/>
    <property type="match status" value="1"/>
</dbReference>
<evidence type="ECO:0000256" key="3">
    <source>
        <dbReference type="ARBA" id="ARBA00022729"/>
    </source>
</evidence>
<dbReference type="InterPro" id="IPR000709">
    <property type="entry name" value="Leu_Ile_Val-bd"/>
</dbReference>
<evidence type="ECO:0000313" key="7">
    <source>
        <dbReference type="Proteomes" id="UP000633219"/>
    </source>
</evidence>
<dbReference type="RefSeq" id="WP_201655531.1">
    <property type="nucleotide sequence ID" value="NZ_JAEQNC010000003.1"/>
</dbReference>
<dbReference type="Proteomes" id="UP000633219">
    <property type="component" value="Unassembled WGS sequence"/>
</dbReference>
<dbReference type="Gene3D" id="3.40.50.2300">
    <property type="match status" value="2"/>
</dbReference>
<organism evidence="6 7">
    <name type="scientific">Rhizobium setariae</name>
    <dbReference type="NCBI Taxonomy" id="2801340"/>
    <lineage>
        <taxon>Bacteria</taxon>
        <taxon>Pseudomonadati</taxon>
        <taxon>Pseudomonadota</taxon>
        <taxon>Alphaproteobacteria</taxon>
        <taxon>Hyphomicrobiales</taxon>
        <taxon>Rhizobiaceae</taxon>
        <taxon>Rhizobium/Agrobacterium group</taxon>
        <taxon>Rhizobium</taxon>
    </lineage>
</organism>
<accession>A0A937CPK0</accession>
<gene>
    <name evidence="6" type="ORF">JJB09_07655</name>
</gene>
<dbReference type="InterPro" id="IPR028082">
    <property type="entry name" value="Peripla_BP_I"/>
</dbReference>
<dbReference type="CDD" id="cd06337">
    <property type="entry name" value="PBP1_ABC_ligand_binding-like"/>
    <property type="match status" value="1"/>
</dbReference>
<evidence type="ECO:0000256" key="2">
    <source>
        <dbReference type="ARBA" id="ARBA00022448"/>
    </source>
</evidence>
<dbReference type="PANTHER" id="PTHR30483:SF6">
    <property type="entry name" value="PERIPLASMIC BINDING PROTEIN OF ABC TRANSPORTER FOR NATURAL AMINO ACIDS"/>
    <property type="match status" value="1"/>
</dbReference>
<dbReference type="InterPro" id="IPR028081">
    <property type="entry name" value="Leu-bd"/>
</dbReference>
<evidence type="ECO:0000259" key="5">
    <source>
        <dbReference type="Pfam" id="PF13458"/>
    </source>
</evidence>
<keyword evidence="7" id="KW-1185">Reference proteome</keyword>
<evidence type="ECO:0000313" key="6">
    <source>
        <dbReference type="EMBL" id="MBL0371902.1"/>
    </source>
</evidence>
<dbReference type="InterPro" id="IPR006311">
    <property type="entry name" value="TAT_signal"/>
</dbReference>
<dbReference type="EMBL" id="JAEQNC010000003">
    <property type="protein sequence ID" value="MBL0371902.1"/>
    <property type="molecule type" value="Genomic_DNA"/>
</dbReference>
<proteinExistence type="inferred from homology"/>
<reference evidence="6" key="1">
    <citation type="submission" date="2021-01" db="EMBL/GenBank/DDBJ databases">
        <title>Rhizobium sp. strain KVB221 16S ribosomal RNA gene Genome sequencing and assembly.</title>
        <authorList>
            <person name="Kang M."/>
        </authorList>
    </citation>
    <scope>NUCLEOTIDE SEQUENCE</scope>
    <source>
        <strain evidence="6">KVB221</strain>
    </source>
</reference>
<dbReference type="Pfam" id="PF13458">
    <property type="entry name" value="Peripla_BP_6"/>
    <property type="match status" value="1"/>
</dbReference>
<keyword evidence="4" id="KW-0029">Amino-acid transport</keyword>
<name>A0A937CPK0_9HYPH</name>
<comment type="similarity">
    <text evidence="1">Belongs to the leucine-binding protein family.</text>
</comment>
<keyword evidence="2" id="KW-0813">Transport</keyword>
<comment type="caution">
    <text evidence="6">The sequence shown here is derived from an EMBL/GenBank/DDBJ whole genome shotgun (WGS) entry which is preliminary data.</text>
</comment>
<sequence>MTFIGHRPLTRRTILKTGAAAGMTLATPAILTRRAFAGGETIKIGFVSPTTGPVAAFGASDEYVLAGVRKAIGDGITIDGTLYPVEIITRDSQSNPNRAAEVASQLMLEEEVDLMLASSTADTTNPVADQCELNEVPCISTDTPWDGHFFGRGGDPAEGFEWTYHFFWGSSQVVDSYTSLWDQLDTNRKVGVLWSNDSDGVPLSNATTGLPPLFAKRGYEVVDAGFHQPLSDDFSAQIAKLKDAKVDIVSGVFLPPDFTTFWMQAAQQGFRPKAVTVAKALLFPSSVEALGTNGDGVSSEVWWSPNHPYSSGLTGETSRQLAEGYSKASGQPWIQPTGYKHALLEVAIDVLKRSVNPKDKTEILEAIRTTNYKSIVGPVSWEHGPVKNACQTPLVGGQWLRKDDGKFDIAICENRSAPEIAVQAPFRAL</sequence>
<dbReference type="PANTHER" id="PTHR30483">
    <property type="entry name" value="LEUCINE-SPECIFIC-BINDING PROTEIN"/>
    <property type="match status" value="1"/>
</dbReference>
<dbReference type="SUPFAM" id="SSF53822">
    <property type="entry name" value="Periplasmic binding protein-like I"/>
    <property type="match status" value="1"/>
</dbReference>
<evidence type="ECO:0000256" key="1">
    <source>
        <dbReference type="ARBA" id="ARBA00010062"/>
    </source>
</evidence>
<protein>
    <submittedName>
        <fullName evidence="6">ABC transporter substrate-binding protein</fullName>
    </submittedName>
</protein>
<dbReference type="PRINTS" id="PR00337">
    <property type="entry name" value="LEUILEVALBP"/>
</dbReference>